<evidence type="ECO:0000256" key="9">
    <source>
        <dbReference type="ARBA" id="ARBA00023242"/>
    </source>
</evidence>
<keyword evidence="9" id="KW-0539">Nucleus</keyword>
<dbReference type="GO" id="GO:0042790">
    <property type="term" value="P:nucleolar large rRNA transcription by RNA polymerase I"/>
    <property type="evidence" value="ECO:0007669"/>
    <property type="project" value="TreeGrafter"/>
</dbReference>
<evidence type="ECO:0000259" key="10">
    <source>
        <dbReference type="Pfam" id="PF20645"/>
    </source>
</evidence>
<reference evidence="11 12" key="1">
    <citation type="submission" date="2020-09" db="EMBL/GenBank/DDBJ databases">
        <title>De no assembly of potato wild relative species, Solanum commersonii.</title>
        <authorList>
            <person name="Cho K."/>
        </authorList>
    </citation>
    <scope>NUCLEOTIDE SEQUENCE [LARGE SCALE GENOMIC DNA]</scope>
    <source>
        <strain evidence="11">LZ3.2</strain>
        <tissue evidence="11">Leaf</tissue>
    </source>
</reference>
<comment type="caution">
    <text evidence="11">The sequence shown here is derived from an EMBL/GenBank/DDBJ whole genome shotgun (WGS) entry which is preliminary data.</text>
</comment>
<dbReference type="InterPro" id="IPR048538">
    <property type="entry name" value="Rrn7_cyclin_C"/>
</dbReference>
<dbReference type="AlphaFoldDB" id="A0A9J5XBA0"/>
<keyword evidence="3" id="KW-0479">Metal-binding</keyword>
<evidence type="ECO:0000256" key="2">
    <source>
        <dbReference type="ARBA" id="ARBA00006899"/>
    </source>
</evidence>
<gene>
    <name evidence="11" type="ORF">H5410_044918</name>
</gene>
<dbReference type="OrthoDB" id="10069252at2759"/>
<dbReference type="PANTHER" id="PTHR31576">
    <property type="entry name" value="TATA BOX-BINDING PROTEIN-ASSOCIATED FACTOR RNA POLYMERASE I SUBUNIT B"/>
    <property type="match status" value="1"/>
</dbReference>
<dbReference type="InterPro" id="IPR033599">
    <property type="entry name" value="TAF1B/Rrn7"/>
</dbReference>
<feature type="domain" description="Rrn7/TAF1B C-terminal cyclin" evidence="10">
    <location>
        <begin position="97"/>
        <end position="183"/>
    </location>
</feature>
<protein>
    <recommendedName>
        <fullName evidence="10">Rrn7/TAF1B C-terminal cyclin domain-containing protein</fullName>
    </recommendedName>
</protein>
<dbReference type="Pfam" id="PF20645">
    <property type="entry name" value="Rrn7_cyclin_C"/>
    <property type="match status" value="1"/>
</dbReference>
<evidence type="ECO:0000313" key="12">
    <source>
        <dbReference type="Proteomes" id="UP000824120"/>
    </source>
</evidence>
<keyword evidence="8" id="KW-0804">Transcription</keyword>
<organism evidence="11 12">
    <name type="scientific">Solanum commersonii</name>
    <name type="common">Commerson's wild potato</name>
    <name type="synonym">Commerson's nightshade</name>
    <dbReference type="NCBI Taxonomy" id="4109"/>
    <lineage>
        <taxon>Eukaryota</taxon>
        <taxon>Viridiplantae</taxon>
        <taxon>Streptophyta</taxon>
        <taxon>Embryophyta</taxon>
        <taxon>Tracheophyta</taxon>
        <taxon>Spermatophyta</taxon>
        <taxon>Magnoliopsida</taxon>
        <taxon>eudicotyledons</taxon>
        <taxon>Gunneridae</taxon>
        <taxon>Pentapetalae</taxon>
        <taxon>asterids</taxon>
        <taxon>lamiids</taxon>
        <taxon>Solanales</taxon>
        <taxon>Solanaceae</taxon>
        <taxon>Solanoideae</taxon>
        <taxon>Solaneae</taxon>
        <taxon>Solanum</taxon>
    </lineage>
</organism>
<keyword evidence="4" id="KW-0863">Zinc-finger</keyword>
<name>A0A9J5XBA0_SOLCO</name>
<evidence type="ECO:0000256" key="7">
    <source>
        <dbReference type="ARBA" id="ARBA00023125"/>
    </source>
</evidence>
<evidence type="ECO:0000256" key="8">
    <source>
        <dbReference type="ARBA" id="ARBA00023163"/>
    </source>
</evidence>
<evidence type="ECO:0000256" key="5">
    <source>
        <dbReference type="ARBA" id="ARBA00022833"/>
    </source>
</evidence>
<sequence length="429" mass="48464">MEMIDGVGPAVICDFRSSQISLTYTDYYSEIRLRYVMGLQTMIQMQCKTLVEKFNVSPLIVGLAGPIWLRLLAHENGQTMSSMNQSLKFKATVTLQKLESLAASIARKIGLALPSVNFHAIASRYLKHLSLPVEKILPQACQVYEWSMPPELYLSDNDSRLPSRVCVMSILIVTMRILYDLNGGKWELIASCSNNLVSAVENGAGECGFNCNARGAVAEDDSADLDPHDKFSKDLHSYLPYCKDVVFTGLGPAYDDHEEKKLREVFGTPIKAAGKASEDGKTNSHTCNNFHHSGFRHGCSSTPKESENFRDDACKCKMSRDDGDSNVTLRQLKADMKENRFVYIPPRKNVKKKDGYIRYARKKDGAYFYAVHADYYILLRSCAKVAQVDVRTMHVGVLAFEKRLEMLERRIDFCLCKRLPDDFCEFCRD</sequence>
<comment type="subcellular location">
    <subcellularLocation>
        <location evidence="1">Nucleus</location>
        <location evidence="1">Nucleolus</location>
    </subcellularLocation>
</comment>
<dbReference type="GO" id="GO:0008270">
    <property type="term" value="F:zinc ion binding"/>
    <property type="evidence" value="ECO:0007669"/>
    <property type="project" value="UniProtKB-KW"/>
</dbReference>
<dbReference type="PANTHER" id="PTHR31576:SF2">
    <property type="entry name" value="TATA BOX-BINDING PROTEIN-ASSOCIATED FACTOR RNA POLYMERASE I SUBUNIT B"/>
    <property type="match status" value="1"/>
</dbReference>
<dbReference type="GO" id="GO:0070860">
    <property type="term" value="C:RNA polymerase I core factor complex"/>
    <property type="evidence" value="ECO:0007669"/>
    <property type="project" value="InterPro"/>
</dbReference>
<proteinExistence type="inferred from homology"/>
<dbReference type="GO" id="GO:0001164">
    <property type="term" value="F:RNA polymerase I core promoter sequence-specific DNA binding"/>
    <property type="evidence" value="ECO:0007669"/>
    <property type="project" value="InterPro"/>
</dbReference>
<accession>A0A9J5XBA0</accession>
<dbReference type="Proteomes" id="UP000824120">
    <property type="component" value="Chromosome 9"/>
</dbReference>
<dbReference type="EMBL" id="JACXVP010000009">
    <property type="protein sequence ID" value="KAG5584484.1"/>
    <property type="molecule type" value="Genomic_DNA"/>
</dbReference>
<keyword evidence="12" id="KW-1185">Reference proteome</keyword>
<comment type="similarity">
    <text evidence="2">Belongs to the RRN7/TAF1B family.</text>
</comment>
<keyword evidence="7" id="KW-0238">DNA-binding</keyword>
<evidence type="ECO:0000313" key="11">
    <source>
        <dbReference type="EMBL" id="KAG5584484.1"/>
    </source>
</evidence>
<evidence type="ECO:0000256" key="1">
    <source>
        <dbReference type="ARBA" id="ARBA00004604"/>
    </source>
</evidence>
<keyword evidence="6" id="KW-0805">Transcription regulation</keyword>
<keyword evidence="5" id="KW-0862">Zinc</keyword>
<evidence type="ECO:0000256" key="4">
    <source>
        <dbReference type="ARBA" id="ARBA00022771"/>
    </source>
</evidence>
<evidence type="ECO:0000256" key="3">
    <source>
        <dbReference type="ARBA" id="ARBA00022723"/>
    </source>
</evidence>
<evidence type="ECO:0000256" key="6">
    <source>
        <dbReference type="ARBA" id="ARBA00023015"/>
    </source>
</evidence>